<dbReference type="RefSeq" id="WP_119635350.1">
    <property type="nucleotide sequence ID" value="NZ_QXVO01000013.1"/>
</dbReference>
<gene>
    <name evidence="2" type="ORF">BUZ57_05520</name>
</gene>
<dbReference type="GO" id="GO:0016757">
    <property type="term" value="F:glycosyltransferase activity"/>
    <property type="evidence" value="ECO:0007669"/>
    <property type="project" value="UniProtKB-KW"/>
</dbReference>
<organism evidence="2 3">
    <name type="scientific">Staphylococcus hyicus</name>
    <dbReference type="NCBI Taxonomy" id="1284"/>
    <lineage>
        <taxon>Bacteria</taxon>
        <taxon>Bacillati</taxon>
        <taxon>Bacillota</taxon>
        <taxon>Bacilli</taxon>
        <taxon>Bacillales</taxon>
        <taxon>Staphylococcaceae</taxon>
        <taxon>Staphylococcus</taxon>
    </lineage>
</organism>
<feature type="domain" description="Class II Histidinyl-tRNA synthetase (HisRS)-like catalytic core" evidence="1">
    <location>
        <begin position="15"/>
        <end position="262"/>
    </location>
</feature>
<evidence type="ECO:0000259" key="1">
    <source>
        <dbReference type="Pfam" id="PF13393"/>
    </source>
</evidence>
<dbReference type="EMBL" id="QXVO01000013">
    <property type="protein sequence ID" value="RIO46069.1"/>
    <property type="molecule type" value="Genomic_DNA"/>
</dbReference>
<accession>A0A418JJD2</accession>
<sequence length="278" mass="32511">MTNAVIQQKINELNFLQQAEMHGFKIIDTDFIETLNWTQLSKDDLRQMNERSVWQNETTLYALRNDFTDQLKRYYSIYQRHHDLIAYSGPIARHHRVVTHLGLECYEPTIQHIQQAYTFFKSYIETVLHERIDYVVLGHFELIQLLLGPKAENHTLLNLLEQRNISELTSQLSVSHPLVQLLNMPTHVGIDHLHTLYPEDHRILQSLTRWTTFLKQIGIEDIHLDITPQPPRSYYTGTFIKSFLSSGKVLSGGYYCDDLEGFGLGLTLDEKEEHECSR</sequence>
<name>A0A418JJD2_STAHY</name>
<proteinExistence type="predicted"/>
<dbReference type="STRING" id="1284.SHYC_01720"/>
<dbReference type="NCBIfam" id="NF008947">
    <property type="entry name" value="PRK12294.1"/>
    <property type="match status" value="1"/>
</dbReference>
<dbReference type="Pfam" id="PF13393">
    <property type="entry name" value="tRNA-synt_His"/>
    <property type="match status" value="1"/>
</dbReference>
<comment type="caution">
    <text evidence="2">The sequence shown here is derived from an EMBL/GenBank/DDBJ whole genome shotgun (WGS) entry which is preliminary data.</text>
</comment>
<dbReference type="InterPro" id="IPR041715">
    <property type="entry name" value="HisRS-like_core"/>
</dbReference>
<keyword evidence="2" id="KW-0808">Transferase</keyword>
<dbReference type="GO" id="GO:0140096">
    <property type="term" value="F:catalytic activity, acting on a protein"/>
    <property type="evidence" value="ECO:0007669"/>
    <property type="project" value="UniProtKB-ARBA"/>
</dbReference>
<keyword evidence="2" id="KW-0328">Glycosyltransferase</keyword>
<dbReference type="AlphaFoldDB" id="A0A418JJD2"/>
<evidence type="ECO:0000313" key="2">
    <source>
        <dbReference type="EMBL" id="RIO46069.1"/>
    </source>
</evidence>
<reference evidence="2 3" key="1">
    <citation type="journal article" date="2016" name="Front. Microbiol.">
        <title>Comprehensive Phylogenetic Analysis of Bovine Non-aureus Staphylococci Species Based on Whole-Genome Sequencing.</title>
        <authorList>
            <person name="Naushad S."/>
            <person name="Barkema H.W."/>
            <person name="Luby C."/>
            <person name="Condas L.A."/>
            <person name="Nobrega D.B."/>
            <person name="Carson D.A."/>
            <person name="De Buck J."/>
        </authorList>
    </citation>
    <scope>NUCLEOTIDE SEQUENCE [LARGE SCALE GENOMIC DNA]</scope>
    <source>
        <strain evidence="2 3">SNUC 5959</strain>
    </source>
</reference>
<dbReference type="SUPFAM" id="SSF55681">
    <property type="entry name" value="Class II aaRS and biotin synthetases"/>
    <property type="match status" value="1"/>
</dbReference>
<evidence type="ECO:0000313" key="3">
    <source>
        <dbReference type="Proteomes" id="UP000285625"/>
    </source>
</evidence>
<dbReference type="InterPro" id="IPR045864">
    <property type="entry name" value="aa-tRNA-synth_II/BPL/LPL"/>
</dbReference>
<protein>
    <submittedName>
        <fullName evidence="2">ATP phosphoribosyltransferase regulatory subunit</fullName>
    </submittedName>
</protein>
<dbReference type="Gene3D" id="3.30.930.10">
    <property type="entry name" value="Bira Bifunctional Protein, Domain 2"/>
    <property type="match status" value="1"/>
</dbReference>
<dbReference type="Proteomes" id="UP000285625">
    <property type="component" value="Unassembled WGS sequence"/>
</dbReference>